<organism evidence="2">
    <name type="scientific">Ananas comosus var. bracteatus</name>
    <name type="common">red pineapple</name>
    <dbReference type="NCBI Taxonomy" id="296719"/>
    <lineage>
        <taxon>Eukaryota</taxon>
        <taxon>Viridiplantae</taxon>
        <taxon>Streptophyta</taxon>
        <taxon>Embryophyta</taxon>
        <taxon>Tracheophyta</taxon>
        <taxon>Spermatophyta</taxon>
        <taxon>Magnoliopsida</taxon>
        <taxon>Liliopsida</taxon>
        <taxon>Poales</taxon>
        <taxon>Bromeliaceae</taxon>
        <taxon>Bromelioideae</taxon>
        <taxon>Ananas</taxon>
    </lineage>
</organism>
<evidence type="ECO:0000313" key="2">
    <source>
        <dbReference type="EMBL" id="CAD1831572.1"/>
    </source>
</evidence>
<sequence>METLFDDLRTLERDKVYLATHCLEKAAKVWWKHVKRDRLPGLPPMLWEEFKREMFANYFPDTLKRKLKEKFHKLEQGDRLVAEYEQEFSHIIDCVPDLAKDDRTGPSGSYEDFGRDLQGRADSQAHNLCGSIRLSAMGGAWRRPRSGEAWAFGRVQG</sequence>
<feature type="domain" description="Retrotransposon gag" evidence="1">
    <location>
        <begin position="18"/>
        <end position="97"/>
    </location>
</feature>
<dbReference type="EMBL" id="LR862149">
    <property type="protein sequence ID" value="CAD1831572.1"/>
    <property type="molecule type" value="Genomic_DNA"/>
</dbReference>
<name>A0A6V7PL00_ANACO</name>
<accession>A0A6V7PL00</accession>
<evidence type="ECO:0000259" key="1">
    <source>
        <dbReference type="Pfam" id="PF03732"/>
    </source>
</evidence>
<proteinExistence type="predicted"/>
<dbReference type="AlphaFoldDB" id="A0A6V7PL00"/>
<protein>
    <recommendedName>
        <fullName evidence="1">Retrotransposon gag domain-containing protein</fullName>
    </recommendedName>
</protein>
<reference evidence="2" key="1">
    <citation type="submission" date="2020-07" db="EMBL/GenBank/DDBJ databases">
        <authorList>
            <person name="Lin J."/>
        </authorList>
    </citation>
    <scope>NUCLEOTIDE SEQUENCE</scope>
</reference>
<gene>
    <name evidence="2" type="ORF">CB5_LOCUS14783</name>
</gene>
<dbReference type="Pfam" id="PF03732">
    <property type="entry name" value="Retrotrans_gag"/>
    <property type="match status" value="1"/>
</dbReference>
<dbReference type="InterPro" id="IPR005162">
    <property type="entry name" value="Retrotrans_gag_dom"/>
</dbReference>